<accession>F0WW19</accession>
<feature type="compositionally biased region" description="Acidic residues" evidence="2">
    <location>
        <begin position="156"/>
        <end position="167"/>
    </location>
</feature>
<gene>
    <name evidence="3" type="primary">AlNc14C308G10469</name>
    <name evidence="3" type="ORF">ALNC14_117660</name>
</gene>
<proteinExistence type="predicted"/>
<feature type="region of interest" description="Disordered" evidence="2">
    <location>
        <begin position="133"/>
        <end position="198"/>
    </location>
</feature>
<reference evidence="3" key="1">
    <citation type="journal article" date="2011" name="PLoS Biol.">
        <title>Gene gain and loss during evolution of obligate parasitism in the white rust pathogen of Arabidopsis thaliana.</title>
        <authorList>
            <person name="Kemen E."/>
            <person name="Gardiner A."/>
            <person name="Schultz-Larsen T."/>
            <person name="Kemen A.C."/>
            <person name="Balmuth A.L."/>
            <person name="Robert-Seilaniantz A."/>
            <person name="Bailey K."/>
            <person name="Holub E."/>
            <person name="Studholme D.J."/>
            <person name="Maclean D."/>
            <person name="Jones J.D."/>
        </authorList>
    </citation>
    <scope>NUCLEOTIDE SEQUENCE</scope>
</reference>
<evidence type="ECO:0000256" key="1">
    <source>
        <dbReference type="SAM" id="Coils"/>
    </source>
</evidence>
<organism evidence="3">
    <name type="scientific">Albugo laibachii Nc14</name>
    <dbReference type="NCBI Taxonomy" id="890382"/>
    <lineage>
        <taxon>Eukaryota</taxon>
        <taxon>Sar</taxon>
        <taxon>Stramenopiles</taxon>
        <taxon>Oomycota</taxon>
        <taxon>Peronosporomycetes</taxon>
        <taxon>Albuginales</taxon>
        <taxon>Albuginaceae</taxon>
        <taxon>Albugo</taxon>
    </lineage>
</organism>
<name>F0WW19_9STRA</name>
<reference evidence="3" key="2">
    <citation type="submission" date="2011-02" db="EMBL/GenBank/DDBJ databases">
        <authorList>
            <person name="MacLean D."/>
        </authorList>
    </citation>
    <scope>NUCLEOTIDE SEQUENCE</scope>
</reference>
<keyword evidence="1" id="KW-0175">Coiled coil</keyword>
<evidence type="ECO:0000313" key="3">
    <source>
        <dbReference type="EMBL" id="CCA25622.1"/>
    </source>
</evidence>
<feature type="compositionally biased region" description="Acidic residues" evidence="2">
    <location>
        <begin position="175"/>
        <end position="187"/>
    </location>
</feature>
<feature type="coiled-coil region" evidence="1">
    <location>
        <begin position="379"/>
        <end position="406"/>
    </location>
</feature>
<protein>
    <submittedName>
        <fullName evidence="3">Uncharacterized protein AlNc14C308G10469</fullName>
    </submittedName>
</protein>
<evidence type="ECO:0000256" key="2">
    <source>
        <dbReference type="SAM" id="MobiDB-lite"/>
    </source>
</evidence>
<dbReference type="HOGENOM" id="CLU_563230_0_0_1"/>
<dbReference type="AlphaFoldDB" id="F0WW19"/>
<sequence length="457" mass="52504">MQYCVRKRNFQDLPIIRDSKYECIEEYVSEDVVRRFLLRAGFREYTDQVIALIRSFLCAFLKKVTPTVLILSSHFECTSIRLAEVMRALEFHQIRLYGFDDVCVIEWPLHKETMHLTELIELNTVLNTQCSEPEKELGPRTHYNRPDFVGNLNSWPEEEEEDDEESEWSWTNDTSSEDSDAEIESADGEISHISEESTSCLDPKDRLLRSVEAAQLRCDEELAIQPPQSSVDDEDLPIGQGYSSDYDDMNRSQILSDFEAHFQEESSRWNSAENLKKMDNECAERILKTESQCVDGNQYLMSRQSFADLFRMILCQHRTISSAALCALHNATEGYLHRCLTEGSLGEQIKSILLTEEAKHSSNIASVLQNQLDERNAKVMEQESVIAEMKCKQEELQNRIVQLQNLLYGKDGGKENENPNADCRLDGSSLGKRIETCDLKNTNEIFPHSKKLRLGTL</sequence>
<dbReference type="EMBL" id="FR824353">
    <property type="protein sequence ID" value="CCA25622.1"/>
    <property type="molecule type" value="Genomic_DNA"/>
</dbReference>